<comment type="caution">
    <text evidence="1">The sequence shown here is derived from an EMBL/GenBank/DDBJ whole genome shotgun (WGS) entry which is preliminary data.</text>
</comment>
<evidence type="ECO:0000313" key="2">
    <source>
        <dbReference type="Proteomes" id="UP000093000"/>
    </source>
</evidence>
<dbReference type="AlphaFoldDB" id="A0A1C7MVZ0"/>
<dbReference type="InParanoid" id="A0A1C7MVZ0"/>
<accession>A0A1C7MVZ0</accession>
<dbReference type="PANTHER" id="PTHR46579:SF1">
    <property type="entry name" value="F5_8 TYPE C DOMAIN-CONTAINING PROTEIN"/>
    <property type="match status" value="1"/>
</dbReference>
<dbReference type="EMBL" id="LUGH01001571">
    <property type="protein sequence ID" value="OBZ80957.1"/>
    <property type="molecule type" value="Genomic_DNA"/>
</dbReference>
<protein>
    <submittedName>
        <fullName evidence="1">Uncharacterized protein</fullName>
    </submittedName>
</protein>
<sequence>MSSIARKIAIGVGFSHLKADEWATWLLVLFPYVLPQRLGKAAFDHWMLLVKASRLLLSPCLTFDELDKAQDLLKSF</sequence>
<dbReference type="OrthoDB" id="2288877at2759"/>
<dbReference type="PANTHER" id="PTHR46579">
    <property type="entry name" value="F5/8 TYPE C DOMAIN-CONTAINING PROTEIN-RELATED"/>
    <property type="match status" value="1"/>
</dbReference>
<organism evidence="1 2">
    <name type="scientific">Choanephora cucurbitarum</name>
    <dbReference type="NCBI Taxonomy" id="101091"/>
    <lineage>
        <taxon>Eukaryota</taxon>
        <taxon>Fungi</taxon>
        <taxon>Fungi incertae sedis</taxon>
        <taxon>Mucoromycota</taxon>
        <taxon>Mucoromycotina</taxon>
        <taxon>Mucoromycetes</taxon>
        <taxon>Mucorales</taxon>
        <taxon>Mucorineae</taxon>
        <taxon>Choanephoraceae</taxon>
        <taxon>Choanephoroideae</taxon>
        <taxon>Choanephora</taxon>
    </lineage>
</organism>
<gene>
    <name evidence="1" type="ORF">A0J61_10994</name>
</gene>
<name>A0A1C7MVZ0_9FUNG</name>
<keyword evidence="2" id="KW-1185">Reference proteome</keyword>
<dbReference type="Proteomes" id="UP000093000">
    <property type="component" value="Unassembled WGS sequence"/>
</dbReference>
<evidence type="ECO:0000313" key="1">
    <source>
        <dbReference type="EMBL" id="OBZ80957.1"/>
    </source>
</evidence>
<proteinExistence type="predicted"/>
<reference evidence="1 2" key="1">
    <citation type="submission" date="2016-03" db="EMBL/GenBank/DDBJ databases">
        <title>Choanephora cucurbitarum.</title>
        <authorList>
            <person name="Min B."/>
            <person name="Park H."/>
            <person name="Park J.-H."/>
            <person name="Shin H.-D."/>
            <person name="Choi I.-G."/>
        </authorList>
    </citation>
    <scope>NUCLEOTIDE SEQUENCE [LARGE SCALE GENOMIC DNA]</scope>
    <source>
        <strain evidence="1 2">KUS-F28377</strain>
    </source>
</reference>